<evidence type="ECO:0000313" key="1">
    <source>
        <dbReference type="EMBL" id="MPN02002.1"/>
    </source>
</evidence>
<sequence length="91" mass="10620">MFSYIQISMYMRFMSGFRISIHTIHRVNHKKGYNGPGFRRFVHRIPLCIAMKMFINSPMNIREGYAMVRKHVPKSGIIHLTGSKKHANAAR</sequence>
<protein>
    <submittedName>
        <fullName evidence="1">Uncharacterized protein</fullName>
    </submittedName>
</protein>
<organism evidence="1">
    <name type="scientific">bioreactor metagenome</name>
    <dbReference type="NCBI Taxonomy" id="1076179"/>
    <lineage>
        <taxon>unclassified sequences</taxon>
        <taxon>metagenomes</taxon>
        <taxon>ecological metagenomes</taxon>
    </lineage>
</organism>
<reference evidence="1" key="1">
    <citation type="submission" date="2019-08" db="EMBL/GenBank/DDBJ databases">
        <authorList>
            <person name="Kucharzyk K."/>
            <person name="Murdoch R.W."/>
            <person name="Higgins S."/>
            <person name="Loffler F."/>
        </authorList>
    </citation>
    <scope>NUCLEOTIDE SEQUENCE</scope>
</reference>
<proteinExistence type="predicted"/>
<name>A0A645EL57_9ZZZZ</name>
<accession>A0A645EL57</accession>
<comment type="caution">
    <text evidence="1">The sequence shown here is derived from an EMBL/GenBank/DDBJ whole genome shotgun (WGS) entry which is preliminary data.</text>
</comment>
<dbReference type="AlphaFoldDB" id="A0A645EL57"/>
<dbReference type="EMBL" id="VSSQ01047971">
    <property type="protein sequence ID" value="MPN02002.1"/>
    <property type="molecule type" value="Genomic_DNA"/>
</dbReference>
<gene>
    <name evidence="1" type="ORF">SDC9_149215</name>
</gene>